<feature type="repeat" description="TPR" evidence="2">
    <location>
        <begin position="340"/>
        <end position="373"/>
    </location>
</feature>
<dbReference type="InterPro" id="IPR002575">
    <property type="entry name" value="Aminoglycoside_PTrfase"/>
</dbReference>
<protein>
    <submittedName>
        <fullName evidence="5">Predicted protein</fullName>
    </submittedName>
</protein>
<keyword evidence="2" id="KW-0802">TPR repeat</keyword>
<dbReference type="Proteomes" id="UP000006671">
    <property type="component" value="Unassembled WGS sequence"/>
</dbReference>
<dbReference type="InterPro" id="IPR050249">
    <property type="entry name" value="Pseudomonas-type_ThrB"/>
</dbReference>
<proteinExistence type="inferred from homology"/>
<dbReference type="PANTHER" id="PTHR21064">
    <property type="entry name" value="AMINOGLYCOSIDE PHOSPHOTRANSFERASE DOMAIN-CONTAINING PROTEIN-RELATED"/>
    <property type="match status" value="1"/>
</dbReference>
<evidence type="ECO:0000259" key="4">
    <source>
        <dbReference type="Pfam" id="PF01636"/>
    </source>
</evidence>
<dbReference type="InterPro" id="IPR011990">
    <property type="entry name" value="TPR-like_helical_dom_sf"/>
</dbReference>
<evidence type="ECO:0000256" key="1">
    <source>
        <dbReference type="ARBA" id="ARBA00038240"/>
    </source>
</evidence>
<evidence type="ECO:0000313" key="5">
    <source>
        <dbReference type="EMBL" id="EFC48486.1"/>
    </source>
</evidence>
<dbReference type="GO" id="GO:0019202">
    <property type="term" value="F:amino acid kinase activity"/>
    <property type="evidence" value="ECO:0007669"/>
    <property type="project" value="TreeGrafter"/>
</dbReference>
<dbReference type="KEGG" id="ngr:NAEGRDRAFT_63663"/>
<feature type="repeat" description="TPR" evidence="2">
    <location>
        <begin position="374"/>
        <end position="407"/>
    </location>
</feature>
<dbReference type="Pfam" id="PF01636">
    <property type="entry name" value="APH"/>
    <property type="match status" value="1"/>
</dbReference>
<dbReference type="Gene3D" id="3.90.1200.10">
    <property type="match status" value="1"/>
</dbReference>
<keyword evidence="6" id="KW-1185">Reference proteome</keyword>
<dbReference type="SUPFAM" id="SSF48452">
    <property type="entry name" value="TPR-like"/>
    <property type="match status" value="1"/>
</dbReference>
<dbReference type="InterPro" id="IPR011009">
    <property type="entry name" value="Kinase-like_dom_sf"/>
</dbReference>
<comment type="similarity">
    <text evidence="1">Belongs to the pseudomonas-type ThrB family.</text>
</comment>
<dbReference type="OrthoDB" id="9973935at2759"/>
<dbReference type="SMART" id="SM00028">
    <property type="entry name" value="TPR"/>
    <property type="match status" value="2"/>
</dbReference>
<organism evidence="6">
    <name type="scientific">Naegleria gruberi</name>
    <name type="common">Amoeba</name>
    <dbReference type="NCBI Taxonomy" id="5762"/>
    <lineage>
        <taxon>Eukaryota</taxon>
        <taxon>Discoba</taxon>
        <taxon>Heterolobosea</taxon>
        <taxon>Tetramitia</taxon>
        <taxon>Eutetramitia</taxon>
        <taxon>Vahlkampfiidae</taxon>
        <taxon>Naegleria</taxon>
    </lineage>
</organism>
<dbReference type="GeneID" id="8849818"/>
<dbReference type="PROSITE" id="PS50005">
    <property type="entry name" value="TPR"/>
    <property type="match status" value="2"/>
</dbReference>
<dbReference type="AlphaFoldDB" id="D2V4B3"/>
<dbReference type="InterPro" id="IPR019734">
    <property type="entry name" value="TPR_rpt"/>
</dbReference>
<accession>D2V4B3</accession>
<feature type="compositionally biased region" description="Polar residues" evidence="3">
    <location>
        <begin position="9"/>
        <end position="23"/>
    </location>
</feature>
<feature type="domain" description="Aminoglycoside phosphotransferase" evidence="4">
    <location>
        <begin position="563"/>
        <end position="831"/>
    </location>
</feature>
<reference evidence="5 6" key="1">
    <citation type="journal article" date="2010" name="Cell">
        <title>The genome of Naegleria gruberi illuminates early eukaryotic versatility.</title>
        <authorList>
            <person name="Fritz-Laylin L.K."/>
            <person name="Prochnik S.E."/>
            <person name="Ginger M.L."/>
            <person name="Dacks J.B."/>
            <person name="Carpenter M.L."/>
            <person name="Field M.C."/>
            <person name="Kuo A."/>
            <person name="Paredez A."/>
            <person name="Chapman J."/>
            <person name="Pham J."/>
            <person name="Shu S."/>
            <person name="Neupane R."/>
            <person name="Cipriano M."/>
            <person name="Mancuso J."/>
            <person name="Tu H."/>
            <person name="Salamov A."/>
            <person name="Lindquist E."/>
            <person name="Shapiro H."/>
            <person name="Lucas S."/>
            <person name="Grigoriev I.V."/>
            <person name="Cande W.Z."/>
            <person name="Fulton C."/>
            <person name="Rokhsar D.S."/>
            <person name="Dawson S.C."/>
        </authorList>
    </citation>
    <scope>NUCLEOTIDE SEQUENCE [LARGE SCALE GENOMIC DNA]</scope>
    <source>
        <strain evidence="5 6">NEG-M</strain>
    </source>
</reference>
<sequence length="938" mass="108542">MSAEGNLPLQPNTTTITSSSNEVVNDFSSGTSFSKLKEENNTQELEYRKNLSDDGSVNWSDLPFTIYSSESVNRCKPSLLMESSERIQQGGEINDNYIGVIPEQHYRYTNNNGLFFVHPIKNQHTPTSQILDNFYLLHSRAKLQQSFIIVGGRHQVKERKSSKFFMDEVFWLSIWDSKLVPCPKFTRFNLESIDVEFVERVDARDNEYMFFVVNEGDREKNCVKLSGKFETILSQCFSFPIHSLYTNFPPVYESLRERNSLMGDQFNCLIEKEDWFKDNLHSHIILQRYFKPIEITETQTEAEKNLAQLLQDDSKSWLDPTLERLPKYNALRESQDRKYSTTCVQKGVEFSKQKNYTKALDLYKEALDYDDKNIDAFIGIGSALYNQKSYQLASDNFQKAHQLDPNHPIPIQYLEKTKVKIEQALKERIENENKRKFAGADHQPQPTKSIHAEVEQTLSKLLHTTKKQRSCSESEDINSSSDSALNERWNAEIILEILKQHYPHLLQPDAVCSQYILEENSLWDCSVDSEELTGGVENDSVKITISFSGKLKNGTVFSTPKVCYIFRIYNDRDKSKEFIGFELSTLFFLCQNRFPVPFVILPTCVLVEFVQSSYSKFPDMNRVIVDFVDGRFCAMFSCVSGYHVDKGKKTIDQVNQLAVFLGSLHKMTRENGFSILDRKVTPQDMIEMKISEKKLTFSYLAEALESVSNTIQAMKSRVVIFDKTNCTFKEEHIEKANRYNAKVITLLDELIKIVEEANSLISTISKEEQQRLEDSLPQAILHADIHENNVLFSKYENKEFIAGVVDWDDSFWGPQILDFIKGFFFWCIAKIVTPEDEYKPFEVFDDTLTQAYRTSYENARGEPITQDEKKAMIPFSKLIMCAQIDFFVHAGDAEELFIYPDEDFSNGIENRDLEPFFALTWFTRVGREIEAKISQLLY</sequence>
<evidence type="ECO:0000256" key="3">
    <source>
        <dbReference type="SAM" id="MobiDB-lite"/>
    </source>
</evidence>
<evidence type="ECO:0000256" key="2">
    <source>
        <dbReference type="PROSITE-ProRule" id="PRU00339"/>
    </source>
</evidence>
<gene>
    <name evidence="5" type="ORF">NAEGRDRAFT_63663</name>
</gene>
<dbReference type="InParanoid" id="D2V4B3"/>
<dbReference type="EMBL" id="GG738851">
    <property type="protein sequence ID" value="EFC48486.1"/>
    <property type="molecule type" value="Genomic_DNA"/>
</dbReference>
<evidence type="ECO:0000313" key="6">
    <source>
        <dbReference type="Proteomes" id="UP000006671"/>
    </source>
</evidence>
<dbReference type="Gene3D" id="1.25.40.10">
    <property type="entry name" value="Tetratricopeptide repeat domain"/>
    <property type="match status" value="1"/>
</dbReference>
<name>D2V4B3_NAEGR</name>
<feature type="region of interest" description="Disordered" evidence="3">
    <location>
        <begin position="1"/>
        <end position="23"/>
    </location>
</feature>
<dbReference type="PANTHER" id="PTHR21064:SF6">
    <property type="entry name" value="AMINOGLYCOSIDE PHOSPHOTRANSFERASE DOMAIN-CONTAINING PROTEIN"/>
    <property type="match status" value="1"/>
</dbReference>
<dbReference type="RefSeq" id="XP_002681230.1">
    <property type="nucleotide sequence ID" value="XM_002681184.1"/>
</dbReference>
<dbReference type="VEuPathDB" id="AmoebaDB:NAEGRDRAFT_63663"/>
<dbReference type="STRING" id="5762.D2V4B3"/>
<dbReference type="SUPFAM" id="SSF56112">
    <property type="entry name" value="Protein kinase-like (PK-like)"/>
    <property type="match status" value="1"/>
</dbReference>